<gene>
    <name evidence="1" type="ORF">ASPCADRAFT_209604</name>
</gene>
<dbReference type="AlphaFoldDB" id="A0A1R3REN1"/>
<reference evidence="2" key="1">
    <citation type="journal article" date="2017" name="Genome Biol.">
        <title>Comparative genomics reveals high biological diversity and specific adaptations in the industrially and medically important fungal genus Aspergillus.</title>
        <authorList>
            <person name="de Vries R.P."/>
            <person name="Riley R."/>
            <person name="Wiebenga A."/>
            <person name="Aguilar-Osorio G."/>
            <person name="Amillis S."/>
            <person name="Uchima C.A."/>
            <person name="Anderluh G."/>
            <person name="Asadollahi M."/>
            <person name="Askin M."/>
            <person name="Barry K."/>
            <person name="Battaglia E."/>
            <person name="Bayram O."/>
            <person name="Benocci T."/>
            <person name="Braus-Stromeyer S.A."/>
            <person name="Caldana C."/>
            <person name="Canovas D."/>
            <person name="Cerqueira G.C."/>
            <person name="Chen F."/>
            <person name="Chen W."/>
            <person name="Choi C."/>
            <person name="Clum A."/>
            <person name="Dos Santos R.A."/>
            <person name="Damasio A.R."/>
            <person name="Diallinas G."/>
            <person name="Emri T."/>
            <person name="Fekete E."/>
            <person name="Flipphi M."/>
            <person name="Freyberg S."/>
            <person name="Gallo A."/>
            <person name="Gournas C."/>
            <person name="Habgood R."/>
            <person name="Hainaut M."/>
            <person name="Harispe M.L."/>
            <person name="Henrissat B."/>
            <person name="Hilden K.S."/>
            <person name="Hope R."/>
            <person name="Hossain A."/>
            <person name="Karabika E."/>
            <person name="Karaffa L."/>
            <person name="Karanyi Z."/>
            <person name="Krasevec N."/>
            <person name="Kuo A."/>
            <person name="Kusch H."/>
            <person name="LaButti K."/>
            <person name="Lagendijk E.L."/>
            <person name="Lapidus A."/>
            <person name="Levasseur A."/>
            <person name="Lindquist E."/>
            <person name="Lipzen A."/>
            <person name="Logrieco A.F."/>
            <person name="MacCabe A."/>
            <person name="Maekelae M.R."/>
            <person name="Malavazi I."/>
            <person name="Melin P."/>
            <person name="Meyer V."/>
            <person name="Mielnichuk N."/>
            <person name="Miskei M."/>
            <person name="Molnar A.P."/>
            <person name="Mule G."/>
            <person name="Ngan C.Y."/>
            <person name="Orejas M."/>
            <person name="Orosz E."/>
            <person name="Ouedraogo J.P."/>
            <person name="Overkamp K.M."/>
            <person name="Park H.-S."/>
            <person name="Perrone G."/>
            <person name="Piumi F."/>
            <person name="Punt P.J."/>
            <person name="Ram A.F."/>
            <person name="Ramon A."/>
            <person name="Rauscher S."/>
            <person name="Record E."/>
            <person name="Riano-Pachon D.M."/>
            <person name="Robert V."/>
            <person name="Roehrig J."/>
            <person name="Ruller R."/>
            <person name="Salamov A."/>
            <person name="Salih N.S."/>
            <person name="Samson R.A."/>
            <person name="Sandor E."/>
            <person name="Sanguinetti M."/>
            <person name="Schuetze T."/>
            <person name="Sepcic K."/>
            <person name="Shelest E."/>
            <person name="Sherlock G."/>
            <person name="Sophianopoulou V."/>
            <person name="Squina F.M."/>
            <person name="Sun H."/>
            <person name="Susca A."/>
            <person name="Todd R.B."/>
            <person name="Tsang A."/>
            <person name="Unkles S.E."/>
            <person name="van de Wiele N."/>
            <person name="van Rossen-Uffink D."/>
            <person name="Oliveira J.V."/>
            <person name="Vesth T.C."/>
            <person name="Visser J."/>
            <person name="Yu J.-H."/>
            <person name="Zhou M."/>
            <person name="Andersen M.R."/>
            <person name="Archer D.B."/>
            <person name="Baker S.E."/>
            <person name="Benoit I."/>
            <person name="Brakhage A.A."/>
            <person name="Braus G.H."/>
            <person name="Fischer R."/>
            <person name="Frisvad J.C."/>
            <person name="Goldman G.H."/>
            <person name="Houbraken J."/>
            <person name="Oakley B."/>
            <person name="Pocsi I."/>
            <person name="Scazzocchio C."/>
            <person name="Seiboth B."/>
            <person name="vanKuyk P.A."/>
            <person name="Wortman J."/>
            <person name="Dyer P.S."/>
            <person name="Grigoriev I.V."/>
        </authorList>
    </citation>
    <scope>NUCLEOTIDE SEQUENCE [LARGE SCALE GENOMIC DNA]</scope>
    <source>
        <strain evidence="2">ITEM 5010</strain>
    </source>
</reference>
<proteinExistence type="predicted"/>
<sequence length="73" mass="8076">MKLRANSLSILQLGTVGSMISSLVNHLLDQIFATVNNRPVEARPTRLNDSFLVLFPVSSVSIHLSTDRPMLEN</sequence>
<protein>
    <submittedName>
        <fullName evidence="1">Uncharacterized protein</fullName>
    </submittedName>
</protein>
<dbReference type="Proteomes" id="UP000188318">
    <property type="component" value="Unassembled WGS sequence"/>
</dbReference>
<dbReference type="VEuPathDB" id="FungiDB:ASPCADRAFT_209604"/>
<organism evidence="1 2">
    <name type="scientific">Aspergillus carbonarius (strain ITEM 5010)</name>
    <dbReference type="NCBI Taxonomy" id="602072"/>
    <lineage>
        <taxon>Eukaryota</taxon>
        <taxon>Fungi</taxon>
        <taxon>Dikarya</taxon>
        <taxon>Ascomycota</taxon>
        <taxon>Pezizomycotina</taxon>
        <taxon>Eurotiomycetes</taxon>
        <taxon>Eurotiomycetidae</taxon>
        <taxon>Eurotiales</taxon>
        <taxon>Aspergillaceae</taxon>
        <taxon>Aspergillus</taxon>
        <taxon>Aspergillus subgen. Circumdati</taxon>
    </lineage>
</organism>
<dbReference type="EMBL" id="KV907505">
    <property type="protein sequence ID" value="OOF92946.1"/>
    <property type="molecule type" value="Genomic_DNA"/>
</dbReference>
<name>A0A1R3REN1_ASPC5</name>
<accession>A0A1R3REN1</accession>
<evidence type="ECO:0000313" key="1">
    <source>
        <dbReference type="EMBL" id="OOF92946.1"/>
    </source>
</evidence>
<evidence type="ECO:0000313" key="2">
    <source>
        <dbReference type="Proteomes" id="UP000188318"/>
    </source>
</evidence>
<keyword evidence="2" id="KW-1185">Reference proteome</keyword>